<dbReference type="Proteomes" id="UP000184440">
    <property type="component" value="Unassembled WGS sequence"/>
</dbReference>
<evidence type="ECO:0008006" key="4">
    <source>
        <dbReference type="Google" id="ProtNLM"/>
    </source>
</evidence>
<organism evidence="2 3">
    <name type="scientific">Cryptosporangium aurantiacum</name>
    <dbReference type="NCBI Taxonomy" id="134849"/>
    <lineage>
        <taxon>Bacteria</taxon>
        <taxon>Bacillati</taxon>
        <taxon>Actinomycetota</taxon>
        <taxon>Actinomycetes</taxon>
        <taxon>Cryptosporangiales</taxon>
        <taxon>Cryptosporangiaceae</taxon>
        <taxon>Cryptosporangium</taxon>
    </lineage>
</organism>
<keyword evidence="3" id="KW-1185">Reference proteome</keyword>
<keyword evidence="1" id="KW-0472">Membrane</keyword>
<sequence length="236" mass="25597">MTLVVIIALKESGLQLTQRALAGYGVGLLFVALHVAAFWRVSRRRPSAFLLGHHRGRPVFLAATRPIDHALLPMFTGIAAGFLTFDPDPFVSPGVRAALIGASALFAGGIFGCAVWLTLFRRPFLTLSTDGLAVRWSNGPVQGLIRALAWDALAPGGPPLPPQNARTIWLRVQPALPPVPGVAAPGWFRVEARWMFVDPCFLAHAIHYYREHPEARDGIGTPEGHAQLSATLPRLR</sequence>
<accession>A0A1M7QTH1</accession>
<protein>
    <recommendedName>
        <fullName evidence="4">PH domain-containing protein</fullName>
    </recommendedName>
</protein>
<feature type="transmembrane region" description="Helical" evidence="1">
    <location>
        <begin position="59"/>
        <end position="85"/>
    </location>
</feature>
<feature type="transmembrane region" description="Helical" evidence="1">
    <location>
        <begin position="20"/>
        <end position="39"/>
    </location>
</feature>
<gene>
    <name evidence="2" type="ORF">SAMN05443668_105332</name>
</gene>
<dbReference type="RefSeq" id="WP_073258910.1">
    <property type="nucleotide sequence ID" value="NZ_FRCS01000005.1"/>
</dbReference>
<keyword evidence="1" id="KW-0812">Transmembrane</keyword>
<evidence type="ECO:0000313" key="3">
    <source>
        <dbReference type="Proteomes" id="UP000184440"/>
    </source>
</evidence>
<dbReference type="OrthoDB" id="3405898at2"/>
<dbReference type="EMBL" id="FRCS01000005">
    <property type="protein sequence ID" value="SHN34987.1"/>
    <property type="molecule type" value="Genomic_DNA"/>
</dbReference>
<proteinExistence type="predicted"/>
<evidence type="ECO:0000256" key="1">
    <source>
        <dbReference type="SAM" id="Phobius"/>
    </source>
</evidence>
<dbReference type="AlphaFoldDB" id="A0A1M7QTH1"/>
<keyword evidence="1" id="KW-1133">Transmembrane helix</keyword>
<evidence type="ECO:0000313" key="2">
    <source>
        <dbReference type="EMBL" id="SHN34987.1"/>
    </source>
</evidence>
<feature type="transmembrane region" description="Helical" evidence="1">
    <location>
        <begin position="97"/>
        <end position="119"/>
    </location>
</feature>
<reference evidence="2 3" key="1">
    <citation type="submission" date="2016-11" db="EMBL/GenBank/DDBJ databases">
        <authorList>
            <person name="Jaros S."/>
            <person name="Januszkiewicz K."/>
            <person name="Wedrychowicz H."/>
        </authorList>
    </citation>
    <scope>NUCLEOTIDE SEQUENCE [LARGE SCALE GENOMIC DNA]</scope>
    <source>
        <strain evidence="2 3">DSM 46144</strain>
    </source>
</reference>
<name>A0A1M7QTH1_9ACTN</name>